<dbReference type="Gene3D" id="2.60.40.10">
    <property type="entry name" value="Immunoglobulins"/>
    <property type="match status" value="1"/>
</dbReference>
<dbReference type="RefSeq" id="WP_281085317.1">
    <property type="nucleotide sequence ID" value="NZ_DUJU01000053.1"/>
</dbReference>
<dbReference type="Proteomes" id="UP000600774">
    <property type="component" value="Unassembled WGS sequence"/>
</dbReference>
<keyword evidence="1" id="KW-0378">Hydrolase</keyword>
<keyword evidence="1" id="KW-0121">Carboxypeptidase</keyword>
<gene>
    <name evidence="1" type="ORF">HA338_04645</name>
</gene>
<feature type="non-terminal residue" evidence="1">
    <location>
        <position position="84"/>
    </location>
</feature>
<accession>A0A832SA35</accession>
<organism evidence="1 2">
    <name type="scientific">Methanosarcina acetivorans</name>
    <dbReference type="NCBI Taxonomy" id="2214"/>
    <lineage>
        <taxon>Archaea</taxon>
        <taxon>Methanobacteriati</taxon>
        <taxon>Methanobacteriota</taxon>
        <taxon>Stenosarchaea group</taxon>
        <taxon>Methanomicrobia</taxon>
        <taxon>Methanosarcinales</taxon>
        <taxon>Methanosarcinaceae</taxon>
        <taxon>Methanosarcina</taxon>
    </lineage>
</organism>
<dbReference type="InterPro" id="IPR013783">
    <property type="entry name" value="Ig-like_fold"/>
</dbReference>
<proteinExistence type="predicted"/>
<dbReference type="AlphaFoldDB" id="A0A832SA35"/>
<comment type="caution">
    <text evidence="1">The sequence shown here is derived from an EMBL/GenBank/DDBJ whole genome shotgun (WGS) entry which is preliminary data.</text>
</comment>
<sequence>EDGQPVNFTFAMRSNESIDHEEILGYLDRTTISGQTLSKTGDIKAGTDLVLTTQDEEFVANTTSDANGEYVFSDVPNGAYRLSA</sequence>
<evidence type="ECO:0000313" key="2">
    <source>
        <dbReference type="Proteomes" id="UP000600774"/>
    </source>
</evidence>
<reference evidence="1" key="1">
    <citation type="journal article" date="2020" name="bioRxiv">
        <title>A rank-normalized archaeal taxonomy based on genome phylogeny resolves widespread incomplete and uneven classifications.</title>
        <authorList>
            <person name="Rinke C."/>
            <person name="Chuvochina M."/>
            <person name="Mussig A.J."/>
            <person name="Chaumeil P.-A."/>
            <person name="Waite D.W."/>
            <person name="Whitman W.B."/>
            <person name="Parks D.H."/>
            <person name="Hugenholtz P."/>
        </authorList>
    </citation>
    <scope>NUCLEOTIDE SEQUENCE</scope>
    <source>
        <strain evidence="1">UBA8876</strain>
    </source>
</reference>
<dbReference type="GO" id="GO:0004180">
    <property type="term" value="F:carboxypeptidase activity"/>
    <property type="evidence" value="ECO:0007669"/>
    <property type="project" value="UniProtKB-KW"/>
</dbReference>
<dbReference type="Pfam" id="PF13620">
    <property type="entry name" value="CarboxypepD_reg"/>
    <property type="match status" value="1"/>
</dbReference>
<protein>
    <submittedName>
        <fullName evidence="1">Carboxypeptidase regulatory-like domain-containing protein</fullName>
    </submittedName>
</protein>
<name>A0A832SA35_9EURY</name>
<evidence type="ECO:0000313" key="1">
    <source>
        <dbReference type="EMBL" id="HIH93344.1"/>
    </source>
</evidence>
<keyword evidence="1" id="KW-0645">Protease</keyword>
<dbReference type="EMBL" id="DUJU01000053">
    <property type="protein sequence ID" value="HIH93344.1"/>
    <property type="molecule type" value="Genomic_DNA"/>
</dbReference>
<dbReference type="SUPFAM" id="SSF117074">
    <property type="entry name" value="Hypothetical protein PA1324"/>
    <property type="match status" value="1"/>
</dbReference>
<feature type="non-terminal residue" evidence="1">
    <location>
        <position position="1"/>
    </location>
</feature>